<proteinExistence type="inferred from homology"/>
<evidence type="ECO:0000256" key="6">
    <source>
        <dbReference type="RuleBase" id="RU363041"/>
    </source>
</evidence>
<keyword evidence="4 6" id="KW-1133">Transmembrane helix</keyword>
<dbReference type="Proteomes" id="UP000660680">
    <property type="component" value="Unassembled WGS sequence"/>
</dbReference>
<feature type="transmembrane region" description="Helical" evidence="6">
    <location>
        <begin position="73"/>
        <end position="91"/>
    </location>
</feature>
<feature type="transmembrane region" description="Helical" evidence="6">
    <location>
        <begin position="43"/>
        <end position="61"/>
    </location>
</feature>
<feature type="transmembrane region" description="Helical" evidence="6">
    <location>
        <begin position="176"/>
        <end position="197"/>
    </location>
</feature>
<evidence type="ECO:0000256" key="3">
    <source>
        <dbReference type="ARBA" id="ARBA00022692"/>
    </source>
</evidence>
<comment type="caution">
    <text evidence="7">The sequence shown here is derived from an EMBL/GenBank/DDBJ whole genome shotgun (WGS) entry which is preliminary data.</text>
</comment>
<evidence type="ECO:0000256" key="1">
    <source>
        <dbReference type="ARBA" id="ARBA00004141"/>
    </source>
</evidence>
<name>A0A918GFS0_9PSEU</name>
<evidence type="ECO:0000256" key="4">
    <source>
        <dbReference type="ARBA" id="ARBA00022989"/>
    </source>
</evidence>
<protein>
    <recommendedName>
        <fullName evidence="6">Probable membrane transporter protein</fullName>
    </recommendedName>
</protein>
<keyword evidence="5 6" id="KW-0472">Membrane</keyword>
<dbReference type="RefSeq" id="WP_189211037.1">
    <property type="nucleotide sequence ID" value="NZ_BMRB01000002.1"/>
</dbReference>
<feature type="transmembrane region" description="Helical" evidence="6">
    <location>
        <begin position="12"/>
        <end position="36"/>
    </location>
</feature>
<comment type="similarity">
    <text evidence="2 6">Belongs to the 4-toluene sulfonate uptake permease (TSUP) (TC 2.A.102) family.</text>
</comment>
<reference evidence="7" key="2">
    <citation type="submission" date="2020-09" db="EMBL/GenBank/DDBJ databases">
        <authorList>
            <person name="Sun Q."/>
            <person name="Ohkuma M."/>
        </authorList>
    </citation>
    <scope>NUCLEOTIDE SEQUENCE</scope>
    <source>
        <strain evidence="7">JCM 3276</strain>
    </source>
</reference>
<comment type="subcellular location">
    <subcellularLocation>
        <location evidence="6">Cell membrane</location>
        <topology evidence="6">Multi-pass membrane protein</topology>
    </subcellularLocation>
    <subcellularLocation>
        <location evidence="1">Membrane</location>
        <topology evidence="1">Multi-pass membrane protein</topology>
    </subcellularLocation>
</comment>
<keyword evidence="8" id="KW-1185">Reference proteome</keyword>
<sequence>MVVLLAAPLGAVIGLVVGALGGGGGVLTVPVLVYLLGQSGQDATTGSVIIVGLTALAGAAARARDGSIDWRTAVAFGVIGGPAAVLGTALNRDVDQSVLLLAFAAVTVLAAGAMLVDTRRHAGEARQAVAVRTRVGAKAVAVAAPIGFLTGFLGVGGGFLVVPALVIVLRMPMPTAIGTSLLVIGFNALTSFGARVGDLHVDWAVIAPFTITAVIACLAGKRLTERLPGHTLSTAFAVLLVLVGVFTGAQSLLSL</sequence>
<keyword evidence="3 6" id="KW-0812">Transmembrane</keyword>
<dbReference type="PANTHER" id="PTHR43701:SF2">
    <property type="entry name" value="MEMBRANE TRANSPORTER PROTEIN YJNA-RELATED"/>
    <property type="match status" value="1"/>
</dbReference>
<dbReference type="InterPro" id="IPR051598">
    <property type="entry name" value="TSUP/Inactive_protease-like"/>
</dbReference>
<dbReference type="PANTHER" id="PTHR43701">
    <property type="entry name" value="MEMBRANE TRANSPORTER PROTEIN MJ0441-RELATED"/>
    <property type="match status" value="1"/>
</dbReference>
<keyword evidence="6" id="KW-1003">Cell membrane</keyword>
<evidence type="ECO:0000313" key="7">
    <source>
        <dbReference type="EMBL" id="GGS33928.1"/>
    </source>
</evidence>
<dbReference type="GO" id="GO:0005886">
    <property type="term" value="C:plasma membrane"/>
    <property type="evidence" value="ECO:0007669"/>
    <property type="project" value="UniProtKB-SubCell"/>
</dbReference>
<gene>
    <name evidence="7" type="ORF">GCM10010171_30310</name>
</gene>
<evidence type="ECO:0000256" key="2">
    <source>
        <dbReference type="ARBA" id="ARBA00009142"/>
    </source>
</evidence>
<feature type="transmembrane region" description="Helical" evidence="6">
    <location>
        <begin position="232"/>
        <end position="253"/>
    </location>
</feature>
<feature type="transmembrane region" description="Helical" evidence="6">
    <location>
        <begin position="146"/>
        <end position="169"/>
    </location>
</feature>
<dbReference type="InterPro" id="IPR002781">
    <property type="entry name" value="TM_pro_TauE-like"/>
</dbReference>
<feature type="transmembrane region" description="Helical" evidence="6">
    <location>
        <begin position="98"/>
        <end position="116"/>
    </location>
</feature>
<organism evidence="7 8">
    <name type="scientific">Actinokineospora fastidiosa</name>
    <dbReference type="NCBI Taxonomy" id="1816"/>
    <lineage>
        <taxon>Bacteria</taxon>
        <taxon>Bacillati</taxon>
        <taxon>Actinomycetota</taxon>
        <taxon>Actinomycetes</taxon>
        <taxon>Pseudonocardiales</taxon>
        <taxon>Pseudonocardiaceae</taxon>
        <taxon>Actinokineospora</taxon>
    </lineage>
</organism>
<dbReference type="AlphaFoldDB" id="A0A918GFS0"/>
<accession>A0A918GFS0</accession>
<feature type="transmembrane region" description="Helical" evidence="6">
    <location>
        <begin position="203"/>
        <end position="220"/>
    </location>
</feature>
<dbReference type="Pfam" id="PF01925">
    <property type="entry name" value="TauE"/>
    <property type="match status" value="1"/>
</dbReference>
<evidence type="ECO:0000256" key="5">
    <source>
        <dbReference type="ARBA" id="ARBA00023136"/>
    </source>
</evidence>
<evidence type="ECO:0000313" key="8">
    <source>
        <dbReference type="Proteomes" id="UP000660680"/>
    </source>
</evidence>
<dbReference type="EMBL" id="BMRB01000002">
    <property type="protein sequence ID" value="GGS33928.1"/>
    <property type="molecule type" value="Genomic_DNA"/>
</dbReference>
<reference evidence="7" key="1">
    <citation type="journal article" date="2014" name="Int. J. Syst. Evol. Microbiol.">
        <title>Complete genome sequence of Corynebacterium casei LMG S-19264T (=DSM 44701T), isolated from a smear-ripened cheese.</title>
        <authorList>
            <consortium name="US DOE Joint Genome Institute (JGI-PGF)"/>
            <person name="Walter F."/>
            <person name="Albersmeier A."/>
            <person name="Kalinowski J."/>
            <person name="Ruckert C."/>
        </authorList>
    </citation>
    <scope>NUCLEOTIDE SEQUENCE</scope>
    <source>
        <strain evidence="7">JCM 3276</strain>
    </source>
</reference>